<dbReference type="SUPFAM" id="SSF81606">
    <property type="entry name" value="PP2C-like"/>
    <property type="match status" value="1"/>
</dbReference>
<dbReference type="GO" id="GO:0016791">
    <property type="term" value="F:phosphatase activity"/>
    <property type="evidence" value="ECO:0007669"/>
    <property type="project" value="TreeGrafter"/>
</dbReference>
<dbReference type="InterPro" id="IPR036890">
    <property type="entry name" value="HATPase_C_sf"/>
</dbReference>
<protein>
    <submittedName>
        <fullName evidence="5">Histidine kinase-like protein</fullName>
    </submittedName>
</protein>
<dbReference type="GO" id="GO:0000160">
    <property type="term" value="P:phosphorelay signal transduction system"/>
    <property type="evidence" value="ECO:0007669"/>
    <property type="project" value="InterPro"/>
</dbReference>
<dbReference type="GO" id="GO:0016301">
    <property type="term" value="F:kinase activity"/>
    <property type="evidence" value="ECO:0007669"/>
    <property type="project" value="UniProtKB-KW"/>
</dbReference>
<keyword evidence="6" id="KW-1185">Reference proteome</keyword>
<evidence type="ECO:0000313" key="5">
    <source>
        <dbReference type="EMBL" id="RLK48331.1"/>
    </source>
</evidence>
<feature type="domain" description="Response regulatory" evidence="4">
    <location>
        <begin position="27"/>
        <end position="145"/>
    </location>
</feature>
<name>A0A498C7U9_9GAMM</name>
<accession>A0A498C7U9</accession>
<dbReference type="InterPro" id="IPR052016">
    <property type="entry name" value="Bact_Sigma-Reg"/>
</dbReference>
<sequence length="603" mass="65955">MSAADSPGLTDTDPTDRERVPEPDELTVLVVDDEPVNVLLLEMILKARGFNVATAEDGAKAVDRVRDGHCDLVLMDVMMPGMDGYDATRHIKRIEAETGRFIPVLFVTALTDEKRLAECVACGGDDFLTKPISRVQLNAKIDSWLRTQAMHRTLQGQHDELERHQQRLDMEQQLARRIVGKAVASPVLETPGLRYRYHPAEILSGDILLAGCTPGGRLMLMLGDFTGHGIAAAIGVIPLSNIFRSMTRKGFSPAEVLREADARMCEALPAEMFLAAITLELDPVSRTLTVWNSAMPPLLVIGRDGTVRHRIGSSQLPLGVDGAHSPGRELPTMLELQAGDRLFLCSDGVVEAGGRQPFGQQQVEQVLTESAPDQGVERLEQALVAHLGHDLPGADDITFVELDCGRLLSELAGCREADGLAAETGPDVRQGEWGCEIRLGAALLRRMNPLPLLLGAVERLHGPVQQRQSVYMVLAELYANALEHGLLGLDSGIKKTEDGFVAYYEMRESRLADLAEGEITFRLRNEGERLVIRVEDDGPGFDYQGLQAWLAENQMQADASDGDDPEAEALVTPAGRGLMLVSALCERLEWQGRGNCVEAVFRW</sequence>
<evidence type="ECO:0000256" key="2">
    <source>
        <dbReference type="PROSITE-ProRule" id="PRU00169"/>
    </source>
</evidence>
<dbReference type="CDD" id="cd16936">
    <property type="entry name" value="HATPase_RsbW-like"/>
    <property type="match status" value="1"/>
</dbReference>
<dbReference type="AlphaFoldDB" id="A0A498C7U9"/>
<dbReference type="SMART" id="SM00448">
    <property type="entry name" value="REC"/>
    <property type="match status" value="1"/>
</dbReference>
<evidence type="ECO:0000256" key="1">
    <source>
        <dbReference type="ARBA" id="ARBA00022801"/>
    </source>
</evidence>
<keyword evidence="2" id="KW-0597">Phosphoprotein</keyword>
<evidence type="ECO:0000313" key="6">
    <source>
        <dbReference type="Proteomes" id="UP000275461"/>
    </source>
</evidence>
<dbReference type="InterPro" id="IPR003594">
    <property type="entry name" value="HATPase_dom"/>
</dbReference>
<dbReference type="Gene3D" id="3.30.565.10">
    <property type="entry name" value="Histidine kinase-like ATPase, C-terminal domain"/>
    <property type="match status" value="1"/>
</dbReference>
<keyword evidence="5" id="KW-0418">Kinase</keyword>
<evidence type="ECO:0000259" key="4">
    <source>
        <dbReference type="PROSITE" id="PS50110"/>
    </source>
</evidence>
<dbReference type="SUPFAM" id="SSF52172">
    <property type="entry name" value="CheY-like"/>
    <property type="match status" value="1"/>
</dbReference>
<dbReference type="Pfam" id="PF00072">
    <property type="entry name" value="Response_reg"/>
    <property type="match status" value="1"/>
</dbReference>
<dbReference type="PANTHER" id="PTHR43156">
    <property type="entry name" value="STAGE II SPORULATION PROTEIN E-RELATED"/>
    <property type="match status" value="1"/>
</dbReference>
<dbReference type="Gene3D" id="3.60.40.10">
    <property type="entry name" value="PPM-type phosphatase domain"/>
    <property type="match status" value="1"/>
</dbReference>
<dbReference type="InterPro" id="IPR001932">
    <property type="entry name" value="PPM-type_phosphatase-like_dom"/>
</dbReference>
<dbReference type="PROSITE" id="PS50110">
    <property type="entry name" value="RESPONSE_REGULATORY"/>
    <property type="match status" value="1"/>
</dbReference>
<dbReference type="InterPro" id="IPR001789">
    <property type="entry name" value="Sig_transdc_resp-reg_receiver"/>
</dbReference>
<proteinExistence type="predicted"/>
<dbReference type="SMART" id="SM00331">
    <property type="entry name" value="PP2C_SIG"/>
    <property type="match status" value="1"/>
</dbReference>
<dbReference type="InterPro" id="IPR011006">
    <property type="entry name" value="CheY-like_superfamily"/>
</dbReference>
<feature type="modified residue" description="4-aspartylphosphate" evidence="2">
    <location>
        <position position="76"/>
    </location>
</feature>
<dbReference type="Gene3D" id="3.40.50.2300">
    <property type="match status" value="1"/>
</dbReference>
<dbReference type="SUPFAM" id="SSF55874">
    <property type="entry name" value="ATPase domain of HSP90 chaperone/DNA topoisomerase II/histidine kinase"/>
    <property type="match status" value="1"/>
</dbReference>
<dbReference type="PANTHER" id="PTHR43156:SF2">
    <property type="entry name" value="STAGE II SPORULATION PROTEIN E"/>
    <property type="match status" value="1"/>
</dbReference>
<organism evidence="5 6">
    <name type="scientific">Alkalispirillum mobile</name>
    <dbReference type="NCBI Taxonomy" id="85925"/>
    <lineage>
        <taxon>Bacteria</taxon>
        <taxon>Pseudomonadati</taxon>
        <taxon>Pseudomonadota</taxon>
        <taxon>Gammaproteobacteria</taxon>
        <taxon>Chromatiales</taxon>
        <taxon>Ectothiorhodospiraceae</taxon>
        <taxon>Alkalispirillum</taxon>
    </lineage>
</organism>
<keyword evidence="1" id="KW-0378">Hydrolase</keyword>
<keyword evidence="5" id="KW-0808">Transferase</keyword>
<reference evidence="5 6" key="1">
    <citation type="submission" date="2018-10" db="EMBL/GenBank/DDBJ databases">
        <title>Genomic Encyclopedia of Type Strains, Phase IV (KMG-IV): sequencing the most valuable type-strain genomes for metagenomic binning, comparative biology and taxonomic classification.</title>
        <authorList>
            <person name="Goeker M."/>
        </authorList>
    </citation>
    <scope>NUCLEOTIDE SEQUENCE [LARGE SCALE GENOMIC DNA]</scope>
    <source>
        <strain evidence="5 6">DSM 12769</strain>
    </source>
</reference>
<feature type="region of interest" description="Disordered" evidence="3">
    <location>
        <begin position="1"/>
        <end position="23"/>
    </location>
</feature>
<dbReference type="Proteomes" id="UP000275461">
    <property type="component" value="Unassembled WGS sequence"/>
</dbReference>
<dbReference type="Pfam" id="PF13581">
    <property type="entry name" value="HATPase_c_2"/>
    <property type="match status" value="1"/>
</dbReference>
<gene>
    <name evidence="5" type="ORF">DFR31_2210</name>
</gene>
<comment type="caution">
    <text evidence="5">The sequence shown here is derived from an EMBL/GenBank/DDBJ whole genome shotgun (WGS) entry which is preliminary data.</text>
</comment>
<evidence type="ECO:0000256" key="3">
    <source>
        <dbReference type="SAM" id="MobiDB-lite"/>
    </source>
</evidence>
<dbReference type="EMBL" id="RCDA01000003">
    <property type="protein sequence ID" value="RLK48331.1"/>
    <property type="molecule type" value="Genomic_DNA"/>
</dbReference>
<dbReference type="Pfam" id="PF07228">
    <property type="entry name" value="SpoIIE"/>
    <property type="match status" value="1"/>
</dbReference>
<dbReference type="InterPro" id="IPR036457">
    <property type="entry name" value="PPM-type-like_dom_sf"/>
</dbReference>
<dbReference type="RefSeq" id="WP_121442728.1">
    <property type="nucleotide sequence ID" value="NZ_RCDA01000003.1"/>
</dbReference>
<dbReference type="OrthoDB" id="9811749at2"/>